<reference evidence="1" key="1">
    <citation type="submission" date="2022-08" db="EMBL/GenBank/DDBJ databases">
        <title>Genome Sequence of Lecanicillium fungicola.</title>
        <authorList>
            <person name="Buettner E."/>
        </authorList>
    </citation>
    <scope>NUCLEOTIDE SEQUENCE</scope>
    <source>
        <strain evidence="1">Babe33</strain>
    </source>
</reference>
<protein>
    <submittedName>
        <fullName evidence="1">Uncharacterized protein</fullName>
    </submittedName>
</protein>
<dbReference type="Proteomes" id="UP001143910">
    <property type="component" value="Unassembled WGS sequence"/>
</dbReference>
<sequence length="167" mass="17972">MPDWAKLKVVDLKAELKQRDLPQHGLKAELVARLEDADTEAASDGDEIPTNERGSNKTLPTKNDLTQSNEQGAGKTEPTPAAVEIMTEVVPETVSDIPHVQVTDDASVNVDNAVGVPTATPTEQPLKSAESSSDESQKRKRKSASPSPSSDEIAAKRARLPVAQLRW</sequence>
<proteinExistence type="predicted"/>
<dbReference type="EMBL" id="JANJQO010001249">
    <property type="protein sequence ID" value="KAJ2971898.1"/>
    <property type="molecule type" value="Genomic_DNA"/>
</dbReference>
<evidence type="ECO:0000313" key="1">
    <source>
        <dbReference type="EMBL" id="KAJ2971898.1"/>
    </source>
</evidence>
<accession>A0ACC1N0B5</accession>
<comment type="caution">
    <text evidence="1">The sequence shown here is derived from an EMBL/GenBank/DDBJ whole genome shotgun (WGS) entry which is preliminary data.</text>
</comment>
<keyword evidence="2" id="KW-1185">Reference proteome</keyword>
<organism evidence="1 2">
    <name type="scientific">Zarea fungicola</name>
    <dbReference type="NCBI Taxonomy" id="93591"/>
    <lineage>
        <taxon>Eukaryota</taxon>
        <taxon>Fungi</taxon>
        <taxon>Dikarya</taxon>
        <taxon>Ascomycota</taxon>
        <taxon>Pezizomycotina</taxon>
        <taxon>Sordariomycetes</taxon>
        <taxon>Hypocreomycetidae</taxon>
        <taxon>Hypocreales</taxon>
        <taxon>Cordycipitaceae</taxon>
        <taxon>Zarea</taxon>
    </lineage>
</organism>
<gene>
    <name evidence="1" type="ORF">NQ176_g7464</name>
</gene>
<name>A0ACC1N0B5_9HYPO</name>
<evidence type="ECO:0000313" key="2">
    <source>
        <dbReference type="Proteomes" id="UP001143910"/>
    </source>
</evidence>